<comment type="caution">
    <text evidence="3">The sequence shown here is derived from an EMBL/GenBank/DDBJ whole genome shotgun (WGS) entry which is preliminary data.</text>
</comment>
<evidence type="ECO:0000256" key="1">
    <source>
        <dbReference type="SAM" id="MobiDB-lite"/>
    </source>
</evidence>
<feature type="region of interest" description="Disordered" evidence="1">
    <location>
        <begin position="936"/>
        <end position="975"/>
    </location>
</feature>
<feature type="compositionally biased region" description="Basic and acidic residues" evidence="1">
    <location>
        <begin position="936"/>
        <end position="963"/>
    </location>
</feature>
<feature type="domain" description="PX" evidence="2">
    <location>
        <begin position="1422"/>
        <end position="1764"/>
    </location>
</feature>
<dbReference type="GO" id="GO:0035091">
    <property type="term" value="F:phosphatidylinositol binding"/>
    <property type="evidence" value="ECO:0007669"/>
    <property type="project" value="TreeGrafter"/>
</dbReference>
<feature type="region of interest" description="Disordered" evidence="1">
    <location>
        <begin position="306"/>
        <end position="354"/>
    </location>
</feature>
<proteinExistence type="predicted"/>
<feature type="compositionally biased region" description="Basic and acidic residues" evidence="1">
    <location>
        <begin position="408"/>
        <end position="419"/>
    </location>
</feature>
<accession>A0A2N5U267</accession>
<feature type="region of interest" description="Disordered" evidence="1">
    <location>
        <begin position="547"/>
        <end position="570"/>
    </location>
</feature>
<reference evidence="3 4" key="1">
    <citation type="submission" date="2017-11" db="EMBL/GenBank/DDBJ databases">
        <title>De novo assembly and phasing of dikaryotic genomes from two isolates of Puccinia coronata f. sp. avenae, the causal agent of oat crown rust.</title>
        <authorList>
            <person name="Miller M.E."/>
            <person name="Zhang Y."/>
            <person name="Omidvar V."/>
            <person name="Sperschneider J."/>
            <person name="Schwessinger B."/>
            <person name="Raley C."/>
            <person name="Palmer J.M."/>
            <person name="Garnica D."/>
            <person name="Upadhyaya N."/>
            <person name="Rathjen J."/>
            <person name="Taylor J.M."/>
            <person name="Park R.F."/>
            <person name="Dodds P.N."/>
            <person name="Hirsch C.D."/>
            <person name="Kianian S.F."/>
            <person name="Figueroa M."/>
        </authorList>
    </citation>
    <scope>NUCLEOTIDE SEQUENCE [LARGE SCALE GENOMIC DNA]</scope>
    <source>
        <strain evidence="3">12NC29</strain>
    </source>
</reference>
<dbReference type="InterPro" id="IPR024554">
    <property type="entry name" value="LEC1-like_C"/>
</dbReference>
<feature type="compositionally biased region" description="Acidic residues" evidence="1">
    <location>
        <begin position="227"/>
        <end position="241"/>
    </location>
</feature>
<dbReference type="OrthoDB" id="71672at2759"/>
<organism evidence="3 4">
    <name type="scientific">Puccinia coronata f. sp. avenae</name>
    <dbReference type="NCBI Taxonomy" id="200324"/>
    <lineage>
        <taxon>Eukaryota</taxon>
        <taxon>Fungi</taxon>
        <taxon>Dikarya</taxon>
        <taxon>Basidiomycota</taxon>
        <taxon>Pucciniomycotina</taxon>
        <taxon>Pucciniomycetes</taxon>
        <taxon>Pucciniales</taxon>
        <taxon>Pucciniaceae</taxon>
        <taxon>Puccinia</taxon>
    </lineage>
</organism>
<feature type="compositionally biased region" description="Low complexity" evidence="1">
    <location>
        <begin position="719"/>
        <end position="731"/>
    </location>
</feature>
<feature type="region of interest" description="Disordered" evidence="1">
    <location>
        <begin position="78"/>
        <end position="105"/>
    </location>
</feature>
<feature type="region of interest" description="Disordered" evidence="1">
    <location>
        <begin position="714"/>
        <end position="738"/>
    </location>
</feature>
<name>A0A2N5U267_9BASI</name>
<gene>
    <name evidence="3" type="ORF">PCANC_17199</name>
</gene>
<keyword evidence="4" id="KW-1185">Reference proteome</keyword>
<dbReference type="Proteomes" id="UP000235388">
    <property type="component" value="Unassembled WGS sequence"/>
</dbReference>
<evidence type="ECO:0000259" key="2">
    <source>
        <dbReference type="Pfam" id="PF12825"/>
    </source>
</evidence>
<feature type="compositionally biased region" description="Low complexity" evidence="1">
    <location>
        <begin position="216"/>
        <end position="226"/>
    </location>
</feature>
<dbReference type="PANTHER" id="PTHR47185:SF1">
    <property type="entry name" value="PX DOMAIN-CONTAINING PROTEIN YPR097W"/>
    <property type="match status" value="1"/>
</dbReference>
<dbReference type="Pfam" id="PF12825">
    <property type="entry name" value="DUF3818"/>
    <property type="match status" value="1"/>
</dbReference>
<feature type="compositionally biased region" description="Polar residues" evidence="1">
    <location>
        <begin position="96"/>
        <end position="105"/>
    </location>
</feature>
<dbReference type="PANTHER" id="PTHR47185">
    <property type="entry name" value="PX DOMAIN-CONTAINING PROTEIN YPR097W"/>
    <property type="match status" value="1"/>
</dbReference>
<feature type="region of interest" description="Disordered" evidence="1">
    <location>
        <begin position="808"/>
        <end position="836"/>
    </location>
</feature>
<protein>
    <recommendedName>
        <fullName evidence="2">PX domain-containing protein</fullName>
    </recommendedName>
</protein>
<dbReference type="InterPro" id="IPR047168">
    <property type="entry name" value="LEC1-like"/>
</dbReference>
<dbReference type="STRING" id="200324.A0A2N5U267"/>
<sequence>MPSGWCNQAYLLGSAVHRRLYSQPNPPVGLGPTALPELVGQSPLESITTLETRREKYELQKNGFWVSFRSAELRARHSCQSSSEDESSVISPLPSFPSSGNQQLHLDSQTKPFLRPSYEFEHTSQSLGSNSIVVGPETEDDLTLPLNLTRNTGHFFEDRRTKMHLGVDSHGTEMAISASHLDRQITSFIHETAVRSPEMPETFRQQSDSSDRYEARSSSASSPDQPSDSDAEDSGEEDEDDVQPHATPSNLRMGGSRPPSRAVSIRRRSRAPSVCSSFVAGGEESHLPGYIFFHEVPPLRIKKSTIANHTPMHSPKQKGKGRSQSRATSNVQHPDAQLDDQSRSRNYDTSGMSPMEHNAKAPIDIFKSSQHAWYFVRRLVGLELRWEAAKAWKLTDLNLNSAPLGKDPSYHHTRERSGGDESAYSWGSSSGDETIAAESLPILRYLIHNFLMTLPIIRDTVSVVQNVPQSSHFNPQIPINNTSVAVYWTAGILPILRRLHQSNLSATMDLGSPGFLHILFDSHVARSLERFVATSLKLCTETLASPRLRQTKNPSTLQSGVPAPQGSRRSLKSLDQIRPFQAISPEIHAKSVGSLQSEGAQGPQQSERLLAPENFLSDRTSGSDTHYFRDITPIAVSHAQFNAPQREQPRAYVHSFEKEPQRYSGVSVQPSQRASIGIAASPNSNGMPDHNEVHPLNRMDNYSAGLLTHDAQKTSATPSIAPSSKTFSSSSTHDRQATDTEISTFMPSVFGSIQELPLTPSWTVGYNRSDALIGKAEPIESFSTRRSVPPTSAPLEEVKSIRQKIARMKSERQNPGKHRHEGDNKSNAPPRLSGKFSWIGRNSTKAEPDTNPEVTQKAHTNISLHPNSMLSEEARIPHTPMLNNSFHARIGKETLNGTHDPKETLNDDPETKVAMSNVADPSLSLPLITMVERDGNFDRREDVSGGVSGRHDTDEDHPREPLRNSDMGEPETNAELKRASKWGFALKSLSLSKSHNPVRTEEHSKKGSRKSWKIKPENATSTFLPPSIDALSMKISTNASRQTTDAPSQKAIVPDSLVRGLSAPYETIYEPASLQFQFEFLEMPKDSIPWPWGDPVPFWKGTPVHKLSWGGFEVDLVGVRQGITKNSYVIRVRRPSRLDEYVVRKESQFKNYGRRLSRDFPNAHIRAVPSSDQIGLEDMFSADSLLPEDEKLLIVTTKSDGLALPKSGENRMAQPLTAHGVSSSTSPAFVDPFSALPIGPVPAIPHEGIKRRATLASIFGVGNHKSKFSLDTRSDFNGSNRMAKNVPDLKNEGVPVDREVVGSAKRPQNACPPRRASLRQIQFTSDIHRRALSDIHRRALRDWLRDTLSIRATGHHPETAAFLLLGSIVPEEKDLLDIRQRETIDEERRKKRVQVAQGAAERSKEIHEWWSDVKNEFVNGEGVQNFSKALKQFNTVEKLPVRFQKALEWIRMNIAEGLHQLLVIGNQSDIIFGKLLNLNATLPWSLIKSALKIKKPNLMAKALLEVFLTRRLNVGKFKHSVIQRLIEIAINETEGSSMEVERRIHACRARIQSLTMCEKIIKFVHASKDLKNLFRQYSESEDMELVVAIVRSAEEPRLDKYDLERIMSASKAYKSLLAKNKNRITTPMTENIHVRLILDLKLYLRLISQEWDSKQIRKMLSEESVTEAIEVLIAPLLEFLKRTYHIGNAVQALDDVQSFIEQLITVVNALRSRIQDPQKSIRILARLLTRHQNNLYGWLHQIHAHDSIIEEFFQWLSTAMNFLKEGLLQPLLVSEIIPPGDLDQLSEELDEIVEWEEMKRKRQYEQLCRRYSADVDGDDPVIVEGDGFGRSKVEPLVDLRPLPPQLDYIASCLELFRRAVGKTLLP</sequence>
<evidence type="ECO:0000313" key="4">
    <source>
        <dbReference type="Proteomes" id="UP000235388"/>
    </source>
</evidence>
<dbReference type="EMBL" id="PGCJ01000338">
    <property type="protein sequence ID" value="PLW31846.1"/>
    <property type="molecule type" value="Genomic_DNA"/>
</dbReference>
<feature type="region of interest" description="Disordered" evidence="1">
    <location>
        <begin position="191"/>
        <end position="274"/>
    </location>
</feature>
<feature type="region of interest" description="Disordered" evidence="1">
    <location>
        <begin position="403"/>
        <end position="428"/>
    </location>
</feature>
<evidence type="ECO:0000313" key="3">
    <source>
        <dbReference type="EMBL" id="PLW31846.1"/>
    </source>
</evidence>
<feature type="compositionally biased region" description="Basic and acidic residues" evidence="1">
    <location>
        <begin position="808"/>
        <end position="824"/>
    </location>
</feature>
<feature type="region of interest" description="Disordered" evidence="1">
    <location>
        <begin position="993"/>
        <end position="1016"/>
    </location>
</feature>